<comment type="caution">
    <text evidence="3">The sequence shown here is derived from an EMBL/GenBank/DDBJ whole genome shotgun (WGS) entry which is preliminary data.</text>
</comment>
<keyword evidence="4" id="KW-1185">Reference proteome</keyword>
<evidence type="ECO:0000259" key="2">
    <source>
        <dbReference type="Pfam" id="PF14360"/>
    </source>
</evidence>
<feature type="transmembrane region" description="Helical" evidence="1">
    <location>
        <begin position="106"/>
        <end position="129"/>
    </location>
</feature>
<feature type="transmembrane region" description="Helical" evidence="1">
    <location>
        <begin position="149"/>
        <end position="165"/>
    </location>
</feature>
<keyword evidence="1" id="KW-0812">Transmembrane</keyword>
<dbReference type="Pfam" id="PF14360">
    <property type="entry name" value="PAP2_C"/>
    <property type="match status" value="1"/>
</dbReference>
<evidence type="ECO:0000313" key="3">
    <source>
        <dbReference type="EMBL" id="TWR29444.1"/>
    </source>
</evidence>
<organism evidence="3 4">
    <name type="scientific">Mucilaginibacter pallidiroseus</name>
    <dbReference type="NCBI Taxonomy" id="2599295"/>
    <lineage>
        <taxon>Bacteria</taxon>
        <taxon>Pseudomonadati</taxon>
        <taxon>Bacteroidota</taxon>
        <taxon>Sphingobacteriia</taxon>
        <taxon>Sphingobacteriales</taxon>
        <taxon>Sphingobacteriaceae</taxon>
        <taxon>Mucilaginibacter</taxon>
    </lineage>
</organism>
<protein>
    <recommendedName>
        <fullName evidence="2">Sphingomyelin synthase-like domain-containing protein</fullName>
    </recommendedName>
</protein>
<dbReference type="RefSeq" id="WP_146381933.1">
    <property type="nucleotide sequence ID" value="NZ_VOEJ01000004.1"/>
</dbReference>
<reference evidence="3 4" key="1">
    <citation type="submission" date="2019-07" db="EMBL/GenBank/DDBJ databases">
        <authorList>
            <person name="Kim J."/>
        </authorList>
    </citation>
    <scope>NUCLEOTIDE SEQUENCE [LARGE SCALE GENOMIC DNA]</scope>
    <source>
        <strain evidence="4">dk17</strain>
    </source>
</reference>
<feature type="transmembrane region" description="Helical" evidence="1">
    <location>
        <begin position="31"/>
        <end position="53"/>
    </location>
</feature>
<evidence type="ECO:0000313" key="4">
    <source>
        <dbReference type="Proteomes" id="UP000320042"/>
    </source>
</evidence>
<keyword evidence="1" id="KW-0472">Membrane</keyword>
<evidence type="ECO:0000256" key="1">
    <source>
        <dbReference type="SAM" id="Phobius"/>
    </source>
</evidence>
<feature type="transmembrane region" description="Helical" evidence="1">
    <location>
        <begin position="196"/>
        <end position="214"/>
    </location>
</feature>
<dbReference type="Proteomes" id="UP000320042">
    <property type="component" value="Unassembled WGS sequence"/>
</dbReference>
<proteinExistence type="predicted"/>
<name>A0A563UDN7_9SPHI</name>
<keyword evidence="1" id="KW-1133">Transmembrane helix</keyword>
<gene>
    <name evidence="3" type="ORF">FPZ43_10870</name>
</gene>
<accession>A0A563UDN7</accession>
<dbReference type="EMBL" id="VOEJ01000004">
    <property type="protein sequence ID" value="TWR29444.1"/>
    <property type="molecule type" value="Genomic_DNA"/>
</dbReference>
<dbReference type="AlphaFoldDB" id="A0A563UDN7"/>
<dbReference type="InterPro" id="IPR025749">
    <property type="entry name" value="Sphingomyelin_synth-like_dom"/>
</dbReference>
<dbReference type="OrthoDB" id="792641at2"/>
<feature type="transmembrane region" description="Helical" evidence="1">
    <location>
        <begin position="73"/>
        <end position="94"/>
    </location>
</feature>
<sequence length="227" mass="25539">MPVIYVTPVDTPSIKRAWTNALQSQPKRMRILWGSICIAFILSLMPLFFKSIQKRQGIILHDGVLASLPSHDVSVPIFLIIWGMGLLILVRALYKPEIYINYVWTLVFVSLARMLAITCVALEPPVGLVNLVDPLTGVFYGNASVTRDLFFSGHTATLVLVFLCLEKRNDKIIAFVAIIAVAILLMIQHIHYTIDILAAPLVVYIVFLLTRYFLKLDKLDKLSDNQS</sequence>
<feature type="transmembrane region" description="Helical" evidence="1">
    <location>
        <begin position="172"/>
        <end position="190"/>
    </location>
</feature>
<feature type="domain" description="Sphingomyelin synthase-like" evidence="2">
    <location>
        <begin position="148"/>
        <end position="209"/>
    </location>
</feature>